<dbReference type="InterPro" id="IPR028082">
    <property type="entry name" value="Peripla_BP_I"/>
</dbReference>
<evidence type="ECO:0000256" key="4">
    <source>
        <dbReference type="ARBA" id="ARBA00023136"/>
    </source>
</evidence>
<gene>
    <name evidence="6" type="ORF">DAT39_014329</name>
</gene>
<dbReference type="SUPFAM" id="SSF53822">
    <property type="entry name" value="Periplasmic binding protein-like I"/>
    <property type="match status" value="2"/>
</dbReference>
<evidence type="ECO:0000313" key="6">
    <source>
        <dbReference type="EMBL" id="KAF5895962.1"/>
    </source>
</evidence>
<feature type="non-terminal residue" evidence="6">
    <location>
        <position position="1"/>
    </location>
</feature>
<organism evidence="6 7">
    <name type="scientific">Clarias magur</name>
    <name type="common">Asian catfish</name>
    <name type="synonym">Macropteronotus magur</name>
    <dbReference type="NCBI Taxonomy" id="1594786"/>
    <lineage>
        <taxon>Eukaryota</taxon>
        <taxon>Metazoa</taxon>
        <taxon>Chordata</taxon>
        <taxon>Craniata</taxon>
        <taxon>Vertebrata</taxon>
        <taxon>Euteleostomi</taxon>
        <taxon>Actinopterygii</taxon>
        <taxon>Neopterygii</taxon>
        <taxon>Teleostei</taxon>
        <taxon>Ostariophysi</taxon>
        <taxon>Siluriformes</taxon>
        <taxon>Clariidae</taxon>
        <taxon>Clarias</taxon>
    </lineage>
</organism>
<name>A0A8J4UEM0_CLAMG</name>
<comment type="subcellular location">
    <subcellularLocation>
        <location evidence="1">Membrane</location>
    </subcellularLocation>
</comment>
<dbReference type="Gene3D" id="3.40.50.2300">
    <property type="match status" value="4"/>
</dbReference>
<dbReference type="GO" id="GO:0005886">
    <property type="term" value="C:plasma membrane"/>
    <property type="evidence" value="ECO:0007669"/>
    <property type="project" value="TreeGrafter"/>
</dbReference>
<dbReference type="EMBL" id="QNUK01000297">
    <property type="protein sequence ID" value="KAF5895962.1"/>
    <property type="molecule type" value="Genomic_DNA"/>
</dbReference>
<dbReference type="Proteomes" id="UP000727407">
    <property type="component" value="Unassembled WGS sequence"/>
</dbReference>
<evidence type="ECO:0000313" key="7">
    <source>
        <dbReference type="Proteomes" id="UP000727407"/>
    </source>
</evidence>
<dbReference type="GO" id="GO:0004930">
    <property type="term" value="F:G protein-coupled receptor activity"/>
    <property type="evidence" value="ECO:0007669"/>
    <property type="project" value="InterPro"/>
</dbReference>
<comment type="caution">
    <text evidence="6">The sequence shown here is derived from an EMBL/GenBank/DDBJ whole genome shotgun (WGS) entry which is preliminary data.</text>
</comment>
<dbReference type="PANTHER" id="PTHR24061:SF422">
    <property type="entry name" value="G-PROTEIN COUPLED RECEPTORS FAMILY 3 PROFILE DOMAIN-CONTAINING PROTEIN"/>
    <property type="match status" value="1"/>
</dbReference>
<dbReference type="OrthoDB" id="5984008at2759"/>
<dbReference type="Pfam" id="PF01094">
    <property type="entry name" value="ANF_receptor"/>
    <property type="match status" value="1"/>
</dbReference>
<dbReference type="AlphaFoldDB" id="A0A8J4UEM0"/>
<keyword evidence="3" id="KW-1133">Transmembrane helix</keyword>
<accession>A0A8J4UEM0</accession>
<evidence type="ECO:0000256" key="3">
    <source>
        <dbReference type="ARBA" id="ARBA00022989"/>
    </source>
</evidence>
<dbReference type="PANTHER" id="PTHR24061">
    <property type="entry name" value="CALCIUM-SENSING RECEPTOR-RELATED"/>
    <property type="match status" value="1"/>
</dbReference>
<reference evidence="6" key="1">
    <citation type="submission" date="2020-07" db="EMBL/GenBank/DDBJ databases">
        <title>Clarias magur genome sequencing, assembly and annotation.</title>
        <authorList>
            <person name="Kushwaha B."/>
            <person name="Kumar R."/>
            <person name="Das P."/>
            <person name="Joshi C.G."/>
            <person name="Kumar D."/>
            <person name="Nagpure N.S."/>
            <person name="Pandey M."/>
            <person name="Agarwal S."/>
            <person name="Srivastava S."/>
            <person name="Singh M."/>
            <person name="Sahoo L."/>
            <person name="Jayasankar P."/>
            <person name="Meher P.K."/>
            <person name="Koringa P.G."/>
            <person name="Iquebal M.A."/>
            <person name="Das S.P."/>
            <person name="Bit A."/>
            <person name="Patnaik S."/>
            <person name="Patel N."/>
            <person name="Shah T.M."/>
            <person name="Hinsu A."/>
            <person name="Jena J.K."/>
        </authorList>
    </citation>
    <scope>NUCLEOTIDE SEQUENCE</scope>
    <source>
        <strain evidence="6">CIFAMagur01</strain>
        <tissue evidence="6">Testis</tissue>
    </source>
</reference>
<sequence length="200" mass="22981">MGPASTNIYIKATARRMHKIVNELKKIHFTTTTDEDVFFDENGDPPARYDVLNWQQDKDDFGFLLKEMALQNMTGFQWVGSESWISDLNTANAEWQHILKGSLGFAIPKDISDSRLANNIYKAVYAVAYALHNSYGCYKRDSEQAAPNVCTNLPDQQKPWQIVNELKKINFTTTDEDVFFDENGDPPARYDVLNWQQDKD</sequence>
<keyword evidence="2" id="KW-0812">Transmembrane</keyword>
<feature type="domain" description="Receptor ligand binding region" evidence="5">
    <location>
        <begin position="63"/>
        <end position="197"/>
    </location>
</feature>
<evidence type="ECO:0000259" key="5">
    <source>
        <dbReference type="Pfam" id="PF01094"/>
    </source>
</evidence>
<dbReference type="InterPro" id="IPR001828">
    <property type="entry name" value="ANF_lig-bd_rcpt"/>
</dbReference>
<keyword evidence="6" id="KW-0675">Receptor</keyword>
<protein>
    <submittedName>
        <fullName evidence="6">Extracellular calcium-sensing receptor-like</fullName>
    </submittedName>
</protein>
<evidence type="ECO:0000256" key="1">
    <source>
        <dbReference type="ARBA" id="ARBA00004370"/>
    </source>
</evidence>
<dbReference type="InterPro" id="IPR000068">
    <property type="entry name" value="GPCR_3_Ca_sens_rcpt-rel"/>
</dbReference>
<keyword evidence="4" id="KW-0472">Membrane</keyword>
<evidence type="ECO:0000256" key="2">
    <source>
        <dbReference type="ARBA" id="ARBA00022692"/>
    </source>
</evidence>
<proteinExistence type="predicted"/>
<keyword evidence="7" id="KW-1185">Reference proteome</keyword>